<comment type="pathway">
    <text evidence="1">Protein modification; protein ubiquitination.</text>
</comment>
<reference evidence="4" key="1">
    <citation type="submission" date="2015-07" db="EMBL/GenBank/DDBJ databases">
        <title>Transcriptome Assembly of Anthurium amnicola.</title>
        <authorList>
            <person name="Suzuki J."/>
        </authorList>
    </citation>
    <scope>NUCLEOTIDE SEQUENCE</scope>
</reference>
<proteinExistence type="predicted"/>
<dbReference type="SUPFAM" id="SSF110069">
    <property type="entry name" value="ApaG-like"/>
    <property type="match status" value="1"/>
</dbReference>
<dbReference type="Pfam" id="PF04379">
    <property type="entry name" value="DUF525"/>
    <property type="match status" value="1"/>
</dbReference>
<dbReference type="SUPFAM" id="SSF160631">
    <property type="entry name" value="SMI1/KNR4-like"/>
    <property type="match status" value="1"/>
</dbReference>
<dbReference type="SUPFAM" id="SSF81383">
    <property type="entry name" value="F-box domain"/>
    <property type="match status" value="1"/>
</dbReference>
<feature type="domain" description="ApaG" evidence="3">
    <location>
        <begin position="302"/>
        <end position="442"/>
    </location>
</feature>
<dbReference type="Gene3D" id="1.20.1280.50">
    <property type="match status" value="1"/>
</dbReference>
<evidence type="ECO:0000256" key="2">
    <source>
        <dbReference type="ARBA" id="ARBA00022786"/>
    </source>
</evidence>
<protein>
    <submittedName>
        <fullName evidence="4">F-box protein SKIP16</fullName>
    </submittedName>
</protein>
<dbReference type="Gene3D" id="3.40.1580.10">
    <property type="entry name" value="SMI1/KNR4-like"/>
    <property type="match status" value="1"/>
</dbReference>
<dbReference type="Gene3D" id="2.60.40.1470">
    <property type="entry name" value="ApaG domain"/>
    <property type="match status" value="1"/>
</dbReference>
<name>A0A1D1YR28_9ARAE</name>
<dbReference type="InterPro" id="IPR007474">
    <property type="entry name" value="ApaG_domain"/>
</dbReference>
<dbReference type="PANTHER" id="PTHR47463">
    <property type="entry name" value="F-BOX PROTEIN SKIP16"/>
    <property type="match status" value="1"/>
</dbReference>
<evidence type="ECO:0000256" key="1">
    <source>
        <dbReference type="ARBA" id="ARBA00004906"/>
    </source>
</evidence>
<dbReference type="InterPro" id="IPR036767">
    <property type="entry name" value="ApaG_sf"/>
</dbReference>
<accession>A0A1D1YR28</accession>
<evidence type="ECO:0000259" key="3">
    <source>
        <dbReference type="PROSITE" id="PS51087"/>
    </source>
</evidence>
<sequence>MAALEGLEDLVMEILLSKLGPKSVAVLACVSARLRAAAADDALWRGFCCRDLDLSAPLDPGGDRCPSFKVAYQMWRESFAMYPWQLVRRAKKCWSNIKGWTAANFPEAGETLQKGASEAEVEEVEKKLGVKLPLPARVLYRFCNGQDTMSNDVFENERLFPLGIIGGYCFYDHHINVHLLPLSEVLEETREYRNQLGFSIRSKYIVVAVSYFVEKLFFLNCANGQLYVGTRNLSTDGEMLPCVPRALISSLRGSDGDTLQDAMLLWLEEHNRSLQSGLFQLRELDKKKMICLFPETPPSCNVATTNGLKIRTSAVLVPELCDLNDEQKYWFAYSIRISLSPEGCTLDGVRYDSCQLDSRHWIIRSNDNVVSNVRGEGVIGKFPLLVPDMEEFVYESCTSLPASPGSMEGSFTFVPGRLTDPKGREFRVEVPRVSFKLPSYIF</sequence>
<dbReference type="EMBL" id="GDJX01010839">
    <property type="protein sequence ID" value="JAT57097.1"/>
    <property type="molecule type" value="Transcribed_RNA"/>
</dbReference>
<dbReference type="PROSITE" id="PS51087">
    <property type="entry name" value="APAG"/>
    <property type="match status" value="1"/>
</dbReference>
<keyword evidence="2" id="KW-0833">Ubl conjugation pathway</keyword>
<dbReference type="SMART" id="SM00860">
    <property type="entry name" value="SMI1_KNR4"/>
    <property type="match status" value="1"/>
</dbReference>
<evidence type="ECO:0000313" key="4">
    <source>
        <dbReference type="EMBL" id="JAT57097.1"/>
    </source>
</evidence>
<gene>
    <name evidence="4" type="primary">SKIP16_0</name>
    <name evidence="4" type="ORF">g.46614</name>
</gene>
<dbReference type="InterPro" id="IPR036047">
    <property type="entry name" value="F-box-like_dom_sf"/>
</dbReference>
<dbReference type="PANTHER" id="PTHR47463:SF2">
    <property type="entry name" value="F-BOX PROTEIN SKIP16"/>
    <property type="match status" value="1"/>
</dbReference>
<dbReference type="Pfam" id="PF09346">
    <property type="entry name" value="SMI1_KNR4"/>
    <property type="match status" value="1"/>
</dbReference>
<dbReference type="AlphaFoldDB" id="A0A1D1YR28"/>
<dbReference type="InterPro" id="IPR037883">
    <property type="entry name" value="Knr4/Smi1-like_sf"/>
</dbReference>
<dbReference type="InterPro" id="IPR018958">
    <property type="entry name" value="Knr4/Smi1-like_dom"/>
</dbReference>
<organism evidence="4">
    <name type="scientific">Anthurium amnicola</name>
    <dbReference type="NCBI Taxonomy" id="1678845"/>
    <lineage>
        <taxon>Eukaryota</taxon>
        <taxon>Viridiplantae</taxon>
        <taxon>Streptophyta</taxon>
        <taxon>Embryophyta</taxon>
        <taxon>Tracheophyta</taxon>
        <taxon>Spermatophyta</taxon>
        <taxon>Magnoliopsida</taxon>
        <taxon>Liliopsida</taxon>
        <taxon>Araceae</taxon>
        <taxon>Pothoideae</taxon>
        <taxon>Potheae</taxon>
        <taxon>Anthurium</taxon>
    </lineage>
</organism>